<dbReference type="InterPro" id="IPR015947">
    <property type="entry name" value="PUA-like_sf"/>
</dbReference>
<accession>A0A343LE97</accession>
<dbReference type="KEGG" id="vg:55605534"/>
<protein>
    <recommendedName>
        <fullName evidence="3">ASCH domain-containing protein</fullName>
    </recommendedName>
</protein>
<evidence type="ECO:0008006" key="3">
    <source>
        <dbReference type="Google" id="ProtNLM"/>
    </source>
</evidence>
<sequence length="147" mass="17264">MKQITKVLTIQQPYAWLIFNGKDVENRSWKCDYQGVVAIHSSMHFNQEAYEDIVENYSKYGLNPFDIPDKEDFLQGFVLGTVFMEGCIAKDEVVPKESRLYKYSVSPWKLDFNFHFCLQHPRQCVPVRMKGQQGMFNLPENIQLVYP</sequence>
<name>A0A343LE97_9CAUD</name>
<reference evidence="1 2" key="1">
    <citation type="journal article" date="2018" name="Sci. Rep.">
        <title>Characterization of LE3 and LE4, the only lytic phages known to infect the spirochete Leptospira.</title>
        <authorList>
            <person name="Schiettekatte O."/>
            <person name="Vincent A.T."/>
            <person name="Malosse C."/>
            <person name="Lechat P."/>
            <person name="Chamot-Rooke J."/>
            <person name="Veyrier F.J."/>
            <person name="Picardeau M."/>
            <person name="Bourhy P."/>
        </authorList>
    </citation>
    <scope>NUCLEOTIDE SEQUENCE [LARGE SCALE GENOMIC DNA]</scope>
</reference>
<dbReference type="RefSeq" id="YP_009835462.1">
    <property type="nucleotide sequence ID" value="NC_048678.1"/>
</dbReference>
<dbReference type="GeneID" id="55605534"/>
<dbReference type="EMBL" id="MF974396">
    <property type="protein sequence ID" value="ATN95007.1"/>
    <property type="molecule type" value="Genomic_DNA"/>
</dbReference>
<proteinExistence type="predicted"/>
<keyword evidence="2" id="KW-1185">Reference proteome</keyword>
<evidence type="ECO:0000313" key="1">
    <source>
        <dbReference type="EMBL" id="ATN95007.1"/>
    </source>
</evidence>
<dbReference type="Gene3D" id="2.30.130.30">
    <property type="entry name" value="Hypothetical protein"/>
    <property type="match status" value="1"/>
</dbReference>
<dbReference type="SUPFAM" id="SSF88697">
    <property type="entry name" value="PUA domain-like"/>
    <property type="match status" value="1"/>
</dbReference>
<dbReference type="Proteomes" id="UP000259602">
    <property type="component" value="Segment"/>
</dbReference>
<evidence type="ECO:0000313" key="2">
    <source>
        <dbReference type="Proteomes" id="UP000259602"/>
    </source>
</evidence>
<organism evidence="1 2">
    <name type="scientific">Leptospira phage LE3</name>
    <dbReference type="NCBI Taxonomy" id="2041382"/>
    <lineage>
        <taxon>Viruses</taxon>
        <taxon>Duplodnaviria</taxon>
        <taxon>Heunggongvirae</taxon>
        <taxon>Uroviricota</taxon>
        <taxon>Caudoviricetes</taxon>
        <taxon>Nylescharonvirus</taxon>
        <taxon>Nylescharonvirus LE3</taxon>
    </lineage>
</organism>